<gene>
    <name evidence="3" type="ORF">ACFOMD_03105</name>
</gene>
<keyword evidence="4" id="KW-1185">Reference proteome</keyword>
<organism evidence="3 4">
    <name type="scientific">Sphingoaurantiacus capsulatus</name>
    <dbReference type="NCBI Taxonomy" id="1771310"/>
    <lineage>
        <taxon>Bacteria</taxon>
        <taxon>Pseudomonadati</taxon>
        <taxon>Pseudomonadota</taxon>
        <taxon>Alphaproteobacteria</taxon>
        <taxon>Sphingomonadales</taxon>
        <taxon>Sphingosinicellaceae</taxon>
        <taxon>Sphingoaurantiacus</taxon>
    </lineage>
</organism>
<dbReference type="InterPro" id="IPR029045">
    <property type="entry name" value="ClpP/crotonase-like_dom_sf"/>
</dbReference>
<name>A0ABV7X8F5_9SPHN</name>
<comment type="similarity">
    <text evidence="1 2">Belongs to the enoyl-CoA hydratase/isomerase family.</text>
</comment>
<accession>A0ABV7X8F5</accession>
<dbReference type="RefSeq" id="WP_380856648.1">
    <property type="nucleotide sequence ID" value="NZ_JBHRXV010000001.1"/>
</dbReference>
<dbReference type="PANTHER" id="PTHR42964">
    <property type="entry name" value="ENOYL-COA HYDRATASE"/>
    <property type="match status" value="1"/>
</dbReference>
<protein>
    <submittedName>
        <fullName evidence="3">Enoyl-CoA hydratase/isomerase family protein</fullName>
    </submittedName>
</protein>
<comment type="caution">
    <text evidence="3">The sequence shown here is derived from an EMBL/GenBank/DDBJ whole genome shotgun (WGS) entry which is preliminary data.</text>
</comment>
<evidence type="ECO:0000256" key="1">
    <source>
        <dbReference type="ARBA" id="ARBA00005254"/>
    </source>
</evidence>
<dbReference type="Gene3D" id="1.10.12.10">
    <property type="entry name" value="Lyase 2-enoyl-coa Hydratase, Chain A, domain 2"/>
    <property type="match status" value="1"/>
</dbReference>
<evidence type="ECO:0000313" key="3">
    <source>
        <dbReference type="EMBL" id="MFC3711542.1"/>
    </source>
</evidence>
<dbReference type="InterPro" id="IPR018376">
    <property type="entry name" value="Enoyl-CoA_hyd/isom_CS"/>
</dbReference>
<dbReference type="PANTHER" id="PTHR42964:SF1">
    <property type="entry name" value="POLYKETIDE BIOSYNTHESIS ENOYL-COA HYDRATASE PKSH-RELATED"/>
    <property type="match status" value="1"/>
</dbReference>
<dbReference type="Proteomes" id="UP001595615">
    <property type="component" value="Unassembled WGS sequence"/>
</dbReference>
<evidence type="ECO:0000313" key="4">
    <source>
        <dbReference type="Proteomes" id="UP001595615"/>
    </source>
</evidence>
<dbReference type="InterPro" id="IPR014748">
    <property type="entry name" value="Enoyl-CoA_hydra_C"/>
</dbReference>
<reference evidence="4" key="1">
    <citation type="journal article" date="2019" name="Int. J. Syst. Evol. Microbiol.">
        <title>The Global Catalogue of Microorganisms (GCM) 10K type strain sequencing project: providing services to taxonomists for standard genome sequencing and annotation.</title>
        <authorList>
            <consortium name="The Broad Institute Genomics Platform"/>
            <consortium name="The Broad Institute Genome Sequencing Center for Infectious Disease"/>
            <person name="Wu L."/>
            <person name="Ma J."/>
        </authorList>
    </citation>
    <scope>NUCLEOTIDE SEQUENCE [LARGE SCALE GENOMIC DNA]</scope>
    <source>
        <strain evidence="4">KCTC 42644</strain>
    </source>
</reference>
<dbReference type="CDD" id="cd06558">
    <property type="entry name" value="crotonase-like"/>
    <property type="match status" value="1"/>
</dbReference>
<dbReference type="EMBL" id="JBHRXV010000001">
    <property type="protein sequence ID" value="MFC3711542.1"/>
    <property type="molecule type" value="Genomic_DNA"/>
</dbReference>
<evidence type="ECO:0000256" key="2">
    <source>
        <dbReference type="RuleBase" id="RU003707"/>
    </source>
</evidence>
<proteinExistence type="inferred from homology"/>
<sequence>MSPHVRLEQDGPVARLLLDRADKRNALDQPMWEAIPVLVDEAMARASVRVLVVGSAAPGLFCAGADIAEFAAMTPDPDWRARNQAAIRRTQVTLARSPKPTIAAVDGDCIGGGCGLALACDMRVASPRARFGITPAKLGIVYPLHDTKLLVDVVGPAQAKRILYTAGLLDAAEAHRIGLADILADDVAAAVAELTAAIAATSPHSQQASKAIIRRILDGESDDDTASSGQFDASFSGADFREGVAAFLEKRKPHFPDR</sequence>
<dbReference type="PROSITE" id="PS00166">
    <property type="entry name" value="ENOYL_COA_HYDRATASE"/>
    <property type="match status" value="1"/>
</dbReference>
<dbReference type="Pfam" id="PF00378">
    <property type="entry name" value="ECH_1"/>
    <property type="match status" value="1"/>
</dbReference>
<dbReference type="Gene3D" id="3.90.226.10">
    <property type="entry name" value="2-enoyl-CoA Hydratase, Chain A, domain 1"/>
    <property type="match status" value="1"/>
</dbReference>
<dbReference type="SUPFAM" id="SSF52096">
    <property type="entry name" value="ClpP/crotonase"/>
    <property type="match status" value="1"/>
</dbReference>
<dbReference type="InterPro" id="IPR051683">
    <property type="entry name" value="Enoyl-CoA_Hydratase/Isomerase"/>
</dbReference>
<dbReference type="InterPro" id="IPR001753">
    <property type="entry name" value="Enoyl-CoA_hydra/iso"/>
</dbReference>